<comment type="caution">
    <text evidence="6">The sequence shown here is derived from an EMBL/GenBank/DDBJ whole genome shotgun (WGS) entry which is preliminary data.</text>
</comment>
<dbReference type="InterPro" id="IPR023696">
    <property type="entry name" value="Ureohydrolase_dom_sf"/>
</dbReference>
<feature type="binding site" evidence="4">
    <location>
        <position position="236"/>
    </location>
    <ligand>
        <name>Mn(2+)</name>
        <dbReference type="ChEBI" id="CHEBI:29035"/>
        <label>1</label>
    </ligand>
</feature>
<keyword evidence="4" id="KW-0464">Manganese</keyword>
<dbReference type="Pfam" id="PF00491">
    <property type="entry name" value="Arginase"/>
    <property type="match status" value="1"/>
</dbReference>
<comment type="similarity">
    <text evidence="1">Belongs to the arginase family. Agmatinase subfamily.</text>
</comment>
<comment type="cofactor">
    <cofactor evidence="4">
        <name>Mn(2+)</name>
        <dbReference type="ChEBI" id="CHEBI:29035"/>
    </cofactor>
    <text evidence="4">Binds 2 manganese ions per subunit.</text>
</comment>
<feature type="binding site" evidence="4">
    <location>
        <position position="121"/>
    </location>
    <ligand>
        <name>Mn(2+)</name>
        <dbReference type="ChEBI" id="CHEBI:29035"/>
        <label>1</label>
    </ligand>
</feature>
<protein>
    <submittedName>
        <fullName evidence="6">Agmatinase</fullName>
        <ecNumber evidence="6">3.5.3.11</ecNumber>
    </submittedName>
</protein>
<dbReference type="AlphaFoldDB" id="A0A3N9TFT2"/>
<dbReference type="PANTHER" id="PTHR11358">
    <property type="entry name" value="ARGINASE/AGMATINASE"/>
    <property type="match status" value="1"/>
</dbReference>
<dbReference type="GO" id="GO:0033389">
    <property type="term" value="P:putrescine biosynthetic process from arginine, via agmatine"/>
    <property type="evidence" value="ECO:0007669"/>
    <property type="project" value="TreeGrafter"/>
</dbReference>
<dbReference type="GO" id="GO:0008783">
    <property type="term" value="F:agmatinase activity"/>
    <property type="evidence" value="ECO:0007669"/>
    <property type="project" value="UniProtKB-EC"/>
</dbReference>
<dbReference type="Gene3D" id="3.40.800.10">
    <property type="entry name" value="Ureohydrolase domain"/>
    <property type="match status" value="1"/>
</dbReference>
<dbReference type="CDD" id="cd11592">
    <property type="entry name" value="Agmatinase_PAH"/>
    <property type="match status" value="1"/>
</dbReference>
<evidence type="ECO:0000256" key="1">
    <source>
        <dbReference type="ARBA" id="ARBA00009227"/>
    </source>
</evidence>
<name>A0A3N9TFT2_9VIBR</name>
<dbReference type="InterPro" id="IPR005925">
    <property type="entry name" value="Agmatinase-rel"/>
</dbReference>
<proteinExistence type="inferred from homology"/>
<dbReference type="RefSeq" id="WP_124937873.1">
    <property type="nucleotide sequence ID" value="NZ_RJVQ01000006.1"/>
</dbReference>
<evidence type="ECO:0000256" key="2">
    <source>
        <dbReference type="ARBA" id="ARBA00022723"/>
    </source>
</evidence>
<dbReference type="SUPFAM" id="SSF52768">
    <property type="entry name" value="Arginase/deacetylase"/>
    <property type="match status" value="1"/>
</dbReference>
<dbReference type="EC" id="3.5.3.11" evidence="6"/>
<accession>A0A3N9TFT2</accession>
<evidence type="ECO:0000256" key="3">
    <source>
        <dbReference type="ARBA" id="ARBA00022801"/>
    </source>
</evidence>
<evidence type="ECO:0000256" key="5">
    <source>
        <dbReference type="RuleBase" id="RU003684"/>
    </source>
</evidence>
<keyword evidence="3 5" id="KW-0378">Hydrolase</keyword>
<evidence type="ECO:0000313" key="7">
    <source>
        <dbReference type="Proteomes" id="UP000281112"/>
    </source>
</evidence>
<gene>
    <name evidence="6" type="primary">speB</name>
    <name evidence="6" type="ORF">EES38_14235</name>
</gene>
<dbReference type="Proteomes" id="UP000281112">
    <property type="component" value="Unassembled WGS sequence"/>
</dbReference>
<dbReference type="OrthoDB" id="9789727at2"/>
<dbReference type="NCBIfam" id="TIGR01230">
    <property type="entry name" value="agmatinase"/>
    <property type="match status" value="1"/>
</dbReference>
<keyword evidence="7" id="KW-1185">Reference proteome</keyword>
<organism evidence="6 7">
    <name type="scientific">Vibrio viridaestus</name>
    <dbReference type="NCBI Taxonomy" id="2487322"/>
    <lineage>
        <taxon>Bacteria</taxon>
        <taxon>Pseudomonadati</taxon>
        <taxon>Pseudomonadota</taxon>
        <taxon>Gammaproteobacteria</taxon>
        <taxon>Vibrionales</taxon>
        <taxon>Vibrionaceae</taxon>
        <taxon>Vibrio</taxon>
    </lineage>
</organism>
<feature type="binding site" evidence="4">
    <location>
        <position position="234"/>
    </location>
    <ligand>
        <name>Mn(2+)</name>
        <dbReference type="ChEBI" id="CHEBI:29035"/>
        <label>2</label>
    </ligand>
</feature>
<dbReference type="PROSITE" id="PS51409">
    <property type="entry name" value="ARGINASE_2"/>
    <property type="match status" value="1"/>
</dbReference>
<keyword evidence="2 4" id="KW-0479">Metal-binding</keyword>
<dbReference type="InterPro" id="IPR020855">
    <property type="entry name" value="Ureohydrolase_Mn_BS"/>
</dbReference>
<feature type="binding site" evidence="4">
    <location>
        <position position="145"/>
    </location>
    <ligand>
        <name>Mn(2+)</name>
        <dbReference type="ChEBI" id="CHEBI:29035"/>
        <label>1</label>
    </ligand>
</feature>
<dbReference type="PIRSF" id="PIRSF036979">
    <property type="entry name" value="Arginase"/>
    <property type="match status" value="1"/>
</dbReference>
<sequence length="313" mass="33985">MSYESQQMARYSGIPTFMRVPIISDLSLFDIALIGIPFDGGVTNRAGARHGPREVRNQSTLMRTINQATGIAPFDLTRVGDFGDALPDSPFELTGAHKAIENYYQQVKDAGVIPLSVGGDHSVTLPVLRAMAKDGPVALVHFDAHCDTGDFYLGSKFHHGSPFKVAADEGLIDPKKTIQIGIRGGVTDKDIWKFSYDSGMRVIHIEEFYQMGLERVIEEIKTVVGDSKVYVTFDVDVLDPCFAPGTGTPEVGGITTFEAQQMIRSLSSLNIIGADVVEVAPPFDQSGMTALTGATMMFELLCVCAASFSRRHT</sequence>
<feature type="binding site" evidence="4">
    <location>
        <position position="147"/>
    </location>
    <ligand>
        <name>Mn(2+)</name>
        <dbReference type="ChEBI" id="CHEBI:29035"/>
        <label>1</label>
    </ligand>
</feature>
<dbReference type="PRINTS" id="PR00116">
    <property type="entry name" value="ARGINASE"/>
</dbReference>
<evidence type="ECO:0000256" key="4">
    <source>
        <dbReference type="PIRSR" id="PIRSR036979-1"/>
    </source>
</evidence>
<dbReference type="GO" id="GO:0046872">
    <property type="term" value="F:metal ion binding"/>
    <property type="evidence" value="ECO:0007669"/>
    <property type="project" value="UniProtKB-KW"/>
</dbReference>
<dbReference type="PANTHER" id="PTHR11358:SF26">
    <property type="entry name" value="GUANIDINO ACID HYDROLASE, MITOCHONDRIAL"/>
    <property type="match status" value="1"/>
</dbReference>
<dbReference type="EMBL" id="RJVQ01000006">
    <property type="protein sequence ID" value="RQW62335.1"/>
    <property type="molecule type" value="Genomic_DNA"/>
</dbReference>
<dbReference type="InterPro" id="IPR006035">
    <property type="entry name" value="Ureohydrolase"/>
</dbReference>
<feature type="binding site" evidence="4">
    <location>
        <position position="143"/>
    </location>
    <ligand>
        <name>Mn(2+)</name>
        <dbReference type="ChEBI" id="CHEBI:29035"/>
        <label>1</label>
    </ligand>
</feature>
<dbReference type="PROSITE" id="PS01053">
    <property type="entry name" value="ARGINASE_1"/>
    <property type="match status" value="1"/>
</dbReference>
<evidence type="ECO:0000313" key="6">
    <source>
        <dbReference type="EMBL" id="RQW62335.1"/>
    </source>
</evidence>
<reference evidence="6 7" key="1">
    <citation type="submission" date="2018-11" db="EMBL/GenBank/DDBJ databases">
        <title>Vibrio LJC006 sp. nov., isolated from seawater during the bloom of the enteromorpha.</title>
        <authorList>
            <person name="Liang J."/>
        </authorList>
    </citation>
    <scope>NUCLEOTIDE SEQUENCE [LARGE SCALE GENOMIC DNA]</scope>
    <source>
        <strain evidence="6 7">LJC006</strain>
    </source>
</reference>